<dbReference type="InterPro" id="IPR010982">
    <property type="entry name" value="Lambda_DNA-bd_dom_sf"/>
</dbReference>
<name>A0A5A9GCA6_AZOLI</name>
<gene>
    <name evidence="3" type="ORF">FZ942_29230</name>
</gene>
<accession>A0A5A9GCA6</accession>
<reference evidence="3 4" key="1">
    <citation type="submission" date="2019-08" db="EMBL/GenBank/DDBJ databases">
        <authorList>
            <person name="Grouzdev D."/>
            <person name="Tikhonova E."/>
            <person name="Kravchenko I."/>
        </authorList>
    </citation>
    <scope>NUCLEOTIDE SEQUENCE [LARGE SCALE GENOMIC DNA]</scope>
    <source>
        <strain evidence="3 4">59b</strain>
    </source>
</reference>
<feature type="domain" description="HTH cro/C1-type" evidence="2">
    <location>
        <begin position="17"/>
        <end position="71"/>
    </location>
</feature>
<dbReference type="InterPro" id="IPR050807">
    <property type="entry name" value="TransReg_Diox_bact_type"/>
</dbReference>
<dbReference type="Proteomes" id="UP000324927">
    <property type="component" value="Unassembled WGS sequence"/>
</dbReference>
<organism evidence="3 4">
    <name type="scientific">Azospirillum lipoferum</name>
    <dbReference type="NCBI Taxonomy" id="193"/>
    <lineage>
        <taxon>Bacteria</taxon>
        <taxon>Pseudomonadati</taxon>
        <taxon>Pseudomonadota</taxon>
        <taxon>Alphaproteobacteria</taxon>
        <taxon>Rhodospirillales</taxon>
        <taxon>Azospirillaceae</taxon>
        <taxon>Azospirillum</taxon>
    </lineage>
</organism>
<sequence>MVRVMTDDLKRIVGLKIRAERLARGMTQEQLSEHINRTVETVSNLERGKAWPGLETLLQICSVLHVSFAQLFDEEGAVLPSRRRVELIARMKVLLNKLTDNDLEIAVRQVEALASGRQRD</sequence>
<proteinExistence type="predicted"/>
<dbReference type="Gene3D" id="1.10.260.40">
    <property type="entry name" value="lambda repressor-like DNA-binding domains"/>
    <property type="match status" value="1"/>
</dbReference>
<dbReference type="SMART" id="SM00530">
    <property type="entry name" value="HTH_XRE"/>
    <property type="match status" value="1"/>
</dbReference>
<dbReference type="OrthoDB" id="2986852at2"/>
<dbReference type="PANTHER" id="PTHR46797">
    <property type="entry name" value="HTH-TYPE TRANSCRIPTIONAL REGULATOR"/>
    <property type="match status" value="1"/>
</dbReference>
<dbReference type="EMBL" id="VTTN01000018">
    <property type="protein sequence ID" value="KAA0591987.1"/>
    <property type="molecule type" value="Genomic_DNA"/>
</dbReference>
<evidence type="ECO:0000313" key="4">
    <source>
        <dbReference type="Proteomes" id="UP000324927"/>
    </source>
</evidence>
<dbReference type="PROSITE" id="PS50943">
    <property type="entry name" value="HTH_CROC1"/>
    <property type="match status" value="1"/>
</dbReference>
<dbReference type="GO" id="GO:0005829">
    <property type="term" value="C:cytosol"/>
    <property type="evidence" value="ECO:0007669"/>
    <property type="project" value="TreeGrafter"/>
</dbReference>
<dbReference type="SUPFAM" id="SSF47413">
    <property type="entry name" value="lambda repressor-like DNA-binding domains"/>
    <property type="match status" value="1"/>
</dbReference>
<dbReference type="PANTHER" id="PTHR46797:SF1">
    <property type="entry name" value="METHYLPHOSPHONATE SYNTHASE"/>
    <property type="match status" value="1"/>
</dbReference>
<keyword evidence="4" id="KW-1185">Reference proteome</keyword>
<dbReference type="InterPro" id="IPR001387">
    <property type="entry name" value="Cro/C1-type_HTH"/>
</dbReference>
<dbReference type="GO" id="GO:0003700">
    <property type="term" value="F:DNA-binding transcription factor activity"/>
    <property type="evidence" value="ECO:0007669"/>
    <property type="project" value="TreeGrafter"/>
</dbReference>
<keyword evidence="1" id="KW-0238">DNA-binding</keyword>
<dbReference type="AlphaFoldDB" id="A0A5A9GCA6"/>
<protein>
    <submittedName>
        <fullName evidence="3">Helix-turn-helix transcriptional regulator</fullName>
    </submittedName>
</protein>
<evidence type="ECO:0000256" key="1">
    <source>
        <dbReference type="ARBA" id="ARBA00023125"/>
    </source>
</evidence>
<dbReference type="Pfam" id="PF01381">
    <property type="entry name" value="HTH_3"/>
    <property type="match status" value="1"/>
</dbReference>
<evidence type="ECO:0000313" key="3">
    <source>
        <dbReference type="EMBL" id="KAA0591987.1"/>
    </source>
</evidence>
<dbReference type="GO" id="GO:0003677">
    <property type="term" value="F:DNA binding"/>
    <property type="evidence" value="ECO:0007669"/>
    <property type="project" value="UniProtKB-KW"/>
</dbReference>
<evidence type="ECO:0000259" key="2">
    <source>
        <dbReference type="PROSITE" id="PS50943"/>
    </source>
</evidence>
<comment type="caution">
    <text evidence="3">The sequence shown here is derived from an EMBL/GenBank/DDBJ whole genome shotgun (WGS) entry which is preliminary data.</text>
</comment>
<dbReference type="CDD" id="cd00093">
    <property type="entry name" value="HTH_XRE"/>
    <property type="match status" value="1"/>
</dbReference>